<dbReference type="PANTHER" id="PTHR23526:SF1">
    <property type="entry name" value="MAJOR FACILITATOR SUPERFAMILY MFS_1"/>
    <property type="match status" value="1"/>
</dbReference>
<feature type="transmembrane region" description="Helical" evidence="1">
    <location>
        <begin position="76"/>
        <end position="99"/>
    </location>
</feature>
<feature type="transmembrane region" description="Helical" evidence="1">
    <location>
        <begin position="343"/>
        <end position="361"/>
    </location>
</feature>
<feature type="transmembrane region" description="Helical" evidence="1">
    <location>
        <begin position="252"/>
        <end position="272"/>
    </location>
</feature>
<sequence>MRITPSTVMAILLIDTILWGIWFGGLWSYRSAFASRLTDSYLHISMSTAMPLALSSITYLSAMYKPTFFRVNRVKLFKLSILLSRVIYLLSSIAVYLDIFSGLELLYIFSVGISIAYSIGTIAGIAWTDYVADNVPDTWKPRYIALDSTLSTVGALIGTVIAGTLFVKDSHILTYGKLFLIISAVFLIDTPMIMLIKEFKDTKKDVLKPAKYSFLKRSSIFYVSIVLLYTAINLPYSLIAPYIIRRIGGDEIWITMMNGASLIASLATPLIWGEILRKLPSLTLARVAIVIAIASSATLPYLKSLELQIIRAFIAGAGGIGIWISIFGHIIRDTNPEHRIQHSSTIYIIQSFIPAIAMNVGGALADIIHAPEIIFLLSLIGLATLPMIKNTQEQEKHSTTISKKIKNS</sequence>
<organism evidence="3">
    <name type="scientific">Ignisphaera aggregans</name>
    <dbReference type="NCBI Taxonomy" id="334771"/>
    <lineage>
        <taxon>Archaea</taxon>
        <taxon>Thermoproteota</taxon>
        <taxon>Thermoprotei</taxon>
        <taxon>Desulfurococcales</taxon>
        <taxon>Desulfurococcaceae</taxon>
        <taxon>Ignisphaera</taxon>
    </lineage>
</organism>
<feature type="transmembrane region" description="Helical" evidence="1">
    <location>
        <begin position="367"/>
        <end position="388"/>
    </location>
</feature>
<feature type="transmembrane region" description="Helical" evidence="1">
    <location>
        <begin position="178"/>
        <end position="199"/>
    </location>
</feature>
<dbReference type="Pfam" id="PF07690">
    <property type="entry name" value="MFS_1"/>
    <property type="match status" value="1"/>
</dbReference>
<feature type="transmembrane region" description="Helical" evidence="1">
    <location>
        <begin position="41"/>
        <end position="64"/>
    </location>
</feature>
<feature type="transmembrane region" description="Helical" evidence="1">
    <location>
        <begin position="308"/>
        <end position="331"/>
    </location>
</feature>
<evidence type="ECO:0000256" key="1">
    <source>
        <dbReference type="SAM" id="Phobius"/>
    </source>
</evidence>
<dbReference type="EMBL" id="DTCK01000029">
    <property type="protein sequence ID" value="HGQ35917.1"/>
    <property type="molecule type" value="Genomic_DNA"/>
</dbReference>
<dbReference type="EMBL" id="DTBD01000063">
    <property type="protein sequence ID" value="HGQ64948.1"/>
    <property type="molecule type" value="Genomic_DNA"/>
</dbReference>
<keyword evidence="1" id="KW-0812">Transmembrane</keyword>
<dbReference type="SUPFAM" id="SSF103473">
    <property type="entry name" value="MFS general substrate transporter"/>
    <property type="match status" value="1"/>
</dbReference>
<protein>
    <submittedName>
        <fullName evidence="3">MFS transporter</fullName>
    </submittedName>
</protein>
<keyword evidence="1" id="KW-0472">Membrane</keyword>
<name>A0A7C4NNI7_9CREN</name>
<evidence type="ECO:0000313" key="3">
    <source>
        <dbReference type="EMBL" id="HGQ64948.1"/>
    </source>
</evidence>
<dbReference type="AlphaFoldDB" id="A0A7C4NNI7"/>
<feature type="transmembrane region" description="Helical" evidence="1">
    <location>
        <begin position="220"/>
        <end position="240"/>
    </location>
</feature>
<accession>A0A7C4NNI7</accession>
<feature type="transmembrane region" description="Helical" evidence="1">
    <location>
        <begin position="7"/>
        <end position="29"/>
    </location>
</feature>
<evidence type="ECO:0000313" key="2">
    <source>
        <dbReference type="EMBL" id="HGQ35917.1"/>
    </source>
</evidence>
<feature type="transmembrane region" description="Helical" evidence="1">
    <location>
        <begin position="105"/>
        <end position="132"/>
    </location>
</feature>
<dbReference type="InterPro" id="IPR036259">
    <property type="entry name" value="MFS_trans_sf"/>
</dbReference>
<comment type="caution">
    <text evidence="3">The sequence shown here is derived from an EMBL/GenBank/DDBJ whole genome shotgun (WGS) entry which is preliminary data.</text>
</comment>
<dbReference type="InterPro" id="IPR052528">
    <property type="entry name" value="Sugar_transport-like"/>
</dbReference>
<dbReference type="InterPro" id="IPR011701">
    <property type="entry name" value="MFS"/>
</dbReference>
<dbReference type="PANTHER" id="PTHR23526">
    <property type="entry name" value="INTEGRAL MEMBRANE TRANSPORT PROTEIN-RELATED"/>
    <property type="match status" value="1"/>
</dbReference>
<gene>
    <name evidence="3" type="ORF">ENU08_06870</name>
    <name evidence="2" type="ORF">ENU41_04490</name>
</gene>
<proteinExistence type="predicted"/>
<reference evidence="3" key="1">
    <citation type="journal article" date="2020" name="mSystems">
        <title>Genome- and Community-Level Interaction Insights into Carbon Utilization and Element Cycling Functions of Hydrothermarchaeota in Hydrothermal Sediment.</title>
        <authorList>
            <person name="Zhou Z."/>
            <person name="Liu Y."/>
            <person name="Xu W."/>
            <person name="Pan J."/>
            <person name="Luo Z.H."/>
            <person name="Li M."/>
        </authorList>
    </citation>
    <scope>NUCLEOTIDE SEQUENCE [LARGE SCALE GENOMIC DNA]</scope>
    <source>
        <strain evidence="3">SpSt-637</strain>
        <strain evidence="2">SpSt-667</strain>
    </source>
</reference>
<dbReference type="GO" id="GO:0022857">
    <property type="term" value="F:transmembrane transporter activity"/>
    <property type="evidence" value="ECO:0007669"/>
    <property type="project" value="InterPro"/>
</dbReference>
<dbReference type="Gene3D" id="1.20.1250.20">
    <property type="entry name" value="MFS general substrate transporter like domains"/>
    <property type="match status" value="1"/>
</dbReference>
<keyword evidence="1" id="KW-1133">Transmembrane helix</keyword>
<feature type="transmembrane region" description="Helical" evidence="1">
    <location>
        <begin position="144"/>
        <end position="166"/>
    </location>
</feature>
<feature type="transmembrane region" description="Helical" evidence="1">
    <location>
        <begin position="284"/>
        <end position="302"/>
    </location>
</feature>